<feature type="binding site" evidence="10">
    <location>
        <begin position="10"/>
        <end position="12"/>
    </location>
    <ligand>
        <name>UDP-N-acetyl-alpha-D-glucosamine</name>
        <dbReference type="ChEBI" id="CHEBI:57705"/>
    </ligand>
</feature>
<reference evidence="13" key="2">
    <citation type="journal article" date="2021" name="PeerJ">
        <title>Extensive microbial diversity within the chicken gut microbiome revealed by metagenomics and culture.</title>
        <authorList>
            <person name="Gilroy R."/>
            <person name="Ravi A."/>
            <person name="Getino M."/>
            <person name="Pursley I."/>
            <person name="Horton D.L."/>
            <person name="Alikhan N.F."/>
            <person name="Baker D."/>
            <person name="Gharbi K."/>
            <person name="Hall N."/>
            <person name="Watson M."/>
            <person name="Adriaenssens E.M."/>
            <person name="Foster-Nyarko E."/>
            <person name="Jarju S."/>
            <person name="Secka A."/>
            <person name="Antonio M."/>
            <person name="Oren A."/>
            <person name="Chaudhuri R.R."/>
            <person name="La Ragione R."/>
            <person name="Hildebrand F."/>
            <person name="Pallen M.J."/>
        </authorList>
    </citation>
    <scope>NUCLEOTIDE SEQUENCE</scope>
    <source>
        <strain evidence="13">CHK176-22527</strain>
    </source>
</reference>
<evidence type="ECO:0000256" key="1">
    <source>
        <dbReference type="ARBA" id="ARBA00022475"/>
    </source>
</evidence>
<dbReference type="GO" id="GO:0005886">
    <property type="term" value="C:plasma membrane"/>
    <property type="evidence" value="ECO:0007669"/>
    <property type="project" value="UniProtKB-SubCell"/>
</dbReference>
<keyword evidence="5 10" id="KW-0133">Cell shape</keyword>
<evidence type="ECO:0000259" key="11">
    <source>
        <dbReference type="Pfam" id="PF03033"/>
    </source>
</evidence>
<reference evidence="13" key="1">
    <citation type="submission" date="2020-10" db="EMBL/GenBank/DDBJ databases">
        <authorList>
            <person name="Gilroy R."/>
        </authorList>
    </citation>
    <scope>NUCLEOTIDE SEQUENCE</scope>
    <source>
        <strain evidence="13">CHK176-22527</strain>
    </source>
</reference>
<dbReference type="Proteomes" id="UP000824159">
    <property type="component" value="Unassembled WGS sequence"/>
</dbReference>
<keyword evidence="6 10" id="KW-0573">Peptidoglycan synthesis</keyword>
<evidence type="ECO:0000256" key="9">
    <source>
        <dbReference type="ARBA" id="ARBA00023316"/>
    </source>
</evidence>
<keyword evidence="1 10" id="KW-1003">Cell membrane</keyword>
<keyword evidence="7 10" id="KW-0472">Membrane</keyword>
<dbReference type="GO" id="GO:0005975">
    <property type="term" value="P:carbohydrate metabolic process"/>
    <property type="evidence" value="ECO:0007669"/>
    <property type="project" value="InterPro"/>
</dbReference>
<dbReference type="InterPro" id="IPR007235">
    <property type="entry name" value="Glyco_trans_28_C"/>
</dbReference>
<feature type="domain" description="Glycosyltransferase family 28 N-terminal" evidence="11">
    <location>
        <begin position="3"/>
        <end position="142"/>
    </location>
</feature>
<keyword evidence="8 10" id="KW-0131">Cell cycle</keyword>
<evidence type="ECO:0000256" key="6">
    <source>
        <dbReference type="ARBA" id="ARBA00022984"/>
    </source>
</evidence>
<dbReference type="AlphaFoldDB" id="A0A9D1KVN9"/>
<proteinExistence type="inferred from homology"/>
<evidence type="ECO:0000256" key="4">
    <source>
        <dbReference type="ARBA" id="ARBA00022679"/>
    </source>
</evidence>
<dbReference type="EMBL" id="DVLX01000098">
    <property type="protein sequence ID" value="HIU00219.1"/>
    <property type="molecule type" value="Genomic_DNA"/>
</dbReference>
<keyword evidence="2 10" id="KW-0132">Cell division</keyword>
<dbReference type="PANTHER" id="PTHR21015">
    <property type="entry name" value="UDP-N-ACETYLGLUCOSAMINE--N-ACETYLMURAMYL-(PENTAPEPTIDE) PYROPHOSPHORYL-UNDECAPRENOL N-ACETYLGLUCOSAMINE TRANSFERASE 1"/>
    <property type="match status" value="1"/>
</dbReference>
<accession>A0A9D1KVN9</accession>
<evidence type="ECO:0000256" key="3">
    <source>
        <dbReference type="ARBA" id="ARBA00022676"/>
    </source>
</evidence>
<dbReference type="InterPro" id="IPR004276">
    <property type="entry name" value="GlycoTrans_28_N"/>
</dbReference>
<comment type="catalytic activity">
    <reaction evidence="10">
        <text>di-trans,octa-cis-undecaprenyl diphospho-N-acetyl-alpha-D-muramoyl-L-alanyl-D-glutamyl-meso-2,6-diaminopimeloyl-D-alanyl-D-alanine + UDP-N-acetyl-alpha-D-glucosamine = di-trans,octa-cis-undecaprenyl diphospho-[N-acetyl-alpha-D-glucosaminyl-(1-&gt;4)]-N-acetyl-alpha-D-muramoyl-L-alanyl-D-glutamyl-meso-2,6-diaminopimeloyl-D-alanyl-D-alanine + UDP + H(+)</text>
        <dbReference type="Rhea" id="RHEA:31227"/>
        <dbReference type="ChEBI" id="CHEBI:15378"/>
        <dbReference type="ChEBI" id="CHEBI:57705"/>
        <dbReference type="ChEBI" id="CHEBI:58223"/>
        <dbReference type="ChEBI" id="CHEBI:61387"/>
        <dbReference type="ChEBI" id="CHEBI:61388"/>
        <dbReference type="EC" id="2.4.1.227"/>
    </reaction>
</comment>
<feature type="binding site" evidence="10">
    <location>
        <position position="124"/>
    </location>
    <ligand>
        <name>UDP-N-acetyl-alpha-D-glucosamine</name>
        <dbReference type="ChEBI" id="CHEBI:57705"/>
    </ligand>
</feature>
<dbReference type="Pfam" id="PF03033">
    <property type="entry name" value="Glyco_transf_28"/>
    <property type="match status" value="1"/>
</dbReference>
<evidence type="ECO:0000256" key="10">
    <source>
        <dbReference type="HAMAP-Rule" id="MF_00033"/>
    </source>
</evidence>
<organism evidence="13 14">
    <name type="scientific">Candidatus Allocopromorpha excrementavium</name>
    <dbReference type="NCBI Taxonomy" id="2840741"/>
    <lineage>
        <taxon>Bacteria</taxon>
        <taxon>Bacillati</taxon>
        <taxon>Bacillota</taxon>
        <taxon>Clostridia</taxon>
        <taxon>Eubacteriales</taxon>
        <taxon>Eubacteriaceae</taxon>
        <taxon>Eubacteriaceae incertae sedis</taxon>
        <taxon>Candidatus Allocopromorpha</taxon>
    </lineage>
</organism>
<feature type="binding site" evidence="10">
    <location>
        <position position="196"/>
    </location>
    <ligand>
        <name>UDP-N-acetyl-alpha-D-glucosamine</name>
        <dbReference type="ChEBI" id="CHEBI:57705"/>
    </ligand>
</feature>
<dbReference type="Pfam" id="PF04101">
    <property type="entry name" value="Glyco_tran_28_C"/>
    <property type="match status" value="1"/>
</dbReference>
<feature type="binding site" evidence="10">
    <location>
        <position position="166"/>
    </location>
    <ligand>
        <name>UDP-N-acetyl-alpha-D-glucosamine</name>
        <dbReference type="ChEBI" id="CHEBI:57705"/>
    </ligand>
</feature>
<protein>
    <recommendedName>
        <fullName evidence="10">UDP-N-acetylglucosamine--N-acetylmuramyl-(pentapeptide) pyrophosphoryl-undecaprenol N-acetylglucosamine transferase</fullName>
        <ecNumber evidence="10">2.4.1.227</ecNumber>
    </recommendedName>
    <alternativeName>
        <fullName evidence="10">Undecaprenyl-PP-MurNAc-pentapeptide-UDPGlcNAc GlcNAc transferase</fullName>
    </alternativeName>
</protein>
<dbReference type="NCBIfam" id="TIGR01133">
    <property type="entry name" value="murG"/>
    <property type="match status" value="1"/>
</dbReference>
<evidence type="ECO:0000313" key="14">
    <source>
        <dbReference type="Proteomes" id="UP000824159"/>
    </source>
</evidence>
<dbReference type="InterPro" id="IPR006009">
    <property type="entry name" value="GlcNAc_MurG"/>
</dbReference>
<feature type="binding site" evidence="10">
    <location>
        <position position="299"/>
    </location>
    <ligand>
        <name>UDP-N-acetyl-alpha-D-glucosamine</name>
        <dbReference type="ChEBI" id="CHEBI:57705"/>
    </ligand>
</feature>
<comment type="similarity">
    <text evidence="10">Belongs to the glycosyltransferase 28 family. MurG subfamily.</text>
</comment>
<keyword evidence="4 10" id="KW-0808">Transferase</keyword>
<name>A0A9D1KVN9_9FIRM</name>
<feature type="domain" description="Glycosyl transferase family 28 C-terminal" evidence="12">
    <location>
        <begin position="190"/>
        <end position="350"/>
    </location>
</feature>
<gene>
    <name evidence="10 13" type="primary">murG</name>
    <name evidence="13" type="ORF">IAD12_08205</name>
</gene>
<dbReference type="EC" id="2.4.1.227" evidence="10"/>
<comment type="subcellular location">
    <subcellularLocation>
        <location evidence="10">Cell membrane</location>
        <topology evidence="10">Peripheral membrane protein</topology>
        <orientation evidence="10">Cytoplasmic side</orientation>
    </subcellularLocation>
</comment>
<comment type="pathway">
    <text evidence="10">Cell wall biogenesis; peptidoglycan biosynthesis.</text>
</comment>
<dbReference type="SUPFAM" id="SSF53756">
    <property type="entry name" value="UDP-Glycosyltransferase/glycogen phosphorylase"/>
    <property type="match status" value="1"/>
</dbReference>
<evidence type="ECO:0000256" key="5">
    <source>
        <dbReference type="ARBA" id="ARBA00022960"/>
    </source>
</evidence>
<evidence type="ECO:0000256" key="7">
    <source>
        <dbReference type="ARBA" id="ARBA00023136"/>
    </source>
</evidence>
<dbReference type="GO" id="GO:0051301">
    <property type="term" value="P:cell division"/>
    <property type="evidence" value="ECO:0007669"/>
    <property type="project" value="UniProtKB-KW"/>
</dbReference>
<sequence length="368" mass="40177">MKVIMTGGGTGGHIYPAISIADEIKKRFEGAEILFVGAERGLEKTIVPENGYPIELIPIHGFNRKKPLKNIKVIKELNKGSKRAADILKLFGPDVVIGTGGYASAPLLKAAQKLGIPTYIHEQNAFPGVTNKMLEKRVKKVFLGFEEASKYFKYPDKHVVCGNPIRGNFLDTDKDVARKELGYGKDDFVLLAFGGSQGAGRINKAMIGVIEALEPFKDIKICLGTGKFYYDAILDELKERKAGTEGNIQIKEYINNMNGYLASADLVISRSGAITVAEVTSCGKPAIFIPSPAATGNHQYYNAKAVSERGGAIVIEEKDLNDEKLISTILKLKNDRAILEDMSHKSRLAAPENAAGRICDNIEEFTDK</sequence>
<evidence type="ECO:0000256" key="2">
    <source>
        <dbReference type="ARBA" id="ARBA00022618"/>
    </source>
</evidence>
<dbReference type="GO" id="GO:0008360">
    <property type="term" value="P:regulation of cell shape"/>
    <property type="evidence" value="ECO:0007669"/>
    <property type="project" value="UniProtKB-KW"/>
</dbReference>
<dbReference type="HAMAP" id="MF_00033">
    <property type="entry name" value="MurG"/>
    <property type="match status" value="1"/>
</dbReference>
<dbReference type="GO" id="GO:0050511">
    <property type="term" value="F:undecaprenyldiphospho-muramoylpentapeptide beta-N-acetylglucosaminyltransferase activity"/>
    <property type="evidence" value="ECO:0007669"/>
    <property type="project" value="UniProtKB-UniRule"/>
</dbReference>
<evidence type="ECO:0000256" key="8">
    <source>
        <dbReference type="ARBA" id="ARBA00023306"/>
    </source>
</evidence>
<keyword evidence="3 10" id="KW-0328">Glycosyltransferase</keyword>
<evidence type="ECO:0000313" key="13">
    <source>
        <dbReference type="EMBL" id="HIU00219.1"/>
    </source>
</evidence>
<dbReference type="Gene3D" id="3.40.50.2000">
    <property type="entry name" value="Glycogen Phosphorylase B"/>
    <property type="match status" value="2"/>
</dbReference>
<dbReference type="CDD" id="cd03785">
    <property type="entry name" value="GT28_MurG"/>
    <property type="match status" value="1"/>
</dbReference>
<dbReference type="GO" id="GO:0009252">
    <property type="term" value="P:peptidoglycan biosynthetic process"/>
    <property type="evidence" value="ECO:0007669"/>
    <property type="project" value="UniProtKB-UniRule"/>
</dbReference>
<evidence type="ECO:0000259" key="12">
    <source>
        <dbReference type="Pfam" id="PF04101"/>
    </source>
</evidence>
<comment type="function">
    <text evidence="10">Cell wall formation. Catalyzes the transfer of a GlcNAc subunit on undecaprenyl-pyrophosphoryl-MurNAc-pentapeptide (lipid intermediate I) to form undecaprenyl-pyrophosphoryl-MurNAc-(pentapeptide)GlcNAc (lipid intermediate II).</text>
</comment>
<feature type="binding site" evidence="10">
    <location>
        <position position="254"/>
    </location>
    <ligand>
        <name>UDP-N-acetyl-alpha-D-glucosamine</name>
        <dbReference type="ChEBI" id="CHEBI:57705"/>
    </ligand>
</feature>
<dbReference type="PANTHER" id="PTHR21015:SF22">
    <property type="entry name" value="GLYCOSYLTRANSFERASE"/>
    <property type="match status" value="1"/>
</dbReference>
<dbReference type="GO" id="GO:0071555">
    <property type="term" value="P:cell wall organization"/>
    <property type="evidence" value="ECO:0007669"/>
    <property type="project" value="UniProtKB-KW"/>
</dbReference>
<keyword evidence="9 10" id="KW-0961">Cell wall biogenesis/degradation</keyword>
<comment type="caution">
    <text evidence="10">Lacks conserved residue(s) required for the propagation of feature annotation.</text>
</comment>
<comment type="caution">
    <text evidence="13">The sequence shown here is derived from an EMBL/GenBank/DDBJ whole genome shotgun (WGS) entry which is preliminary data.</text>
</comment>